<reference evidence="3" key="1">
    <citation type="submission" date="2016-10" db="EMBL/GenBank/DDBJ databases">
        <authorList>
            <person name="Varghese N."/>
            <person name="Submissions S."/>
        </authorList>
    </citation>
    <scope>NUCLEOTIDE SEQUENCE [LARGE SCALE GENOMIC DNA]</scope>
    <source>
        <strain evidence="3">ATCC 25963</strain>
    </source>
</reference>
<sequence length="564" mass="58124">MATPLSAVPLLAWLALAGEASGASSMSLSAGPEGPVRSDMSDRSVVLAALAPARGGKAKPAAPAPEPVAAAPAYGPEQAAADIELVLTGRGKDYLQARARLEQNPAVAAPLVTARMAATPAPTPAEQRRLLALLGGIARPEDIPLFADAMRRDVAAAVKQSQEQGIELPAAEPWREILRAQGPAAAPALTGLVAEKTFSEELRGLLIADLVAVTPADKLPELVALVGLGAPTLRAALRQAIARRAHTSAGERAQLIQVVDAALDARDPARLPGLVLLRAALGDAGDSAFTTRAAALAEDAASEFAARVAAIRVLAARRSDPAAQDVLARLAEQHLPADKRLALRNEILGSLALAGLDATRAAALVERLQLLTAEAPRVATAAFAVAALPQDGAWLDASQRHAWPEVRAAALARVDGPCSTAILRRLRDGTATGGATFEADATVAREVLAALGRCGGPDAFTALQAVVVDAAQHVDRRAEAARQLVDRHGSAGADVVAAVLRSADELAVALRLVRALQRLEGPGTDDVRQALCAAGKRQELATSAQRALRGLFPDLDDPCASDGR</sequence>
<keyword evidence="3" id="KW-1185">Reference proteome</keyword>
<proteinExistence type="predicted"/>
<evidence type="ECO:0000256" key="1">
    <source>
        <dbReference type="SAM" id="SignalP"/>
    </source>
</evidence>
<keyword evidence="1" id="KW-0732">Signal</keyword>
<dbReference type="AlphaFoldDB" id="A0A1I2GAY0"/>
<dbReference type="Proteomes" id="UP000199400">
    <property type="component" value="Unassembled WGS sequence"/>
</dbReference>
<gene>
    <name evidence="2" type="ORF">SAMN02745121_07183</name>
</gene>
<dbReference type="EMBL" id="FOMX01000031">
    <property type="protein sequence ID" value="SFF14735.1"/>
    <property type="molecule type" value="Genomic_DNA"/>
</dbReference>
<name>A0A1I2GAY0_9BACT</name>
<evidence type="ECO:0000313" key="2">
    <source>
        <dbReference type="EMBL" id="SFF14735.1"/>
    </source>
</evidence>
<feature type="signal peptide" evidence="1">
    <location>
        <begin position="1"/>
        <end position="22"/>
    </location>
</feature>
<accession>A0A1I2GAY0</accession>
<feature type="chain" id="PRO_5011721731" description="HEAT repeat-containing protein" evidence="1">
    <location>
        <begin position="23"/>
        <end position="564"/>
    </location>
</feature>
<evidence type="ECO:0000313" key="3">
    <source>
        <dbReference type="Proteomes" id="UP000199400"/>
    </source>
</evidence>
<evidence type="ECO:0008006" key="4">
    <source>
        <dbReference type="Google" id="ProtNLM"/>
    </source>
</evidence>
<organism evidence="2 3">
    <name type="scientific">Nannocystis exedens</name>
    <dbReference type="NCBI Taxonomy" id="54"/>
    <lineage>
        <taxon>Bacteria</taxon>
        <taxon>Pseudomonadati</taxon>
        <taxon>Myxococcota</taxon>
        <taxon>Polyangia</taxon>
        <taxon>Nannocystales</taxon>
        <taxon>Nannocystaceae</taxon>
        <taxon>Nannocystis</taxon>
    </lineage>
</organism>
<protein>
    <recommendedName>
        <fullName evidence="4">HEAT repeat-containing protein</fullName>
    </recommendedName>
</protein>
<dbReference type="STRING" id="54.SAMN02745121_07183"/>